<name>A0A6I4XHP2_ENTGA</name>
<evidence type="ECO:0000313" key="3">
    <source>
        <dbReference type="Proteomes" id="UP000439965"/>
    </source>
</evidence>
<accession>A0A6I4XHP2</accession>
<protein>
    <submittedName>
        <fullName evidence="2">Uncharacterized protein</fullName>
    </submittedName>
</protein>
<feature type="region of interest" description="Disordered" evidence="1">
    <location>
        <begin position="15"/>
        <end position="46"/>
    </location>
</feature>
<dbReference type="RefSeq" id="WP_160805788.1">
    <property type="nucleotide sequence ID" value="NZ_WVTI01000002.1"/>
</dbReference>
<sequence>MAIVEDQISFARVEDGEDGRGIKGTPVSTYAQSTSGTTPPTTWSDTRPNVPAGQYLWTRVVTTYTDDTTSETQTPTLMGKEGTPGLGIKSKSISYAIGTSGNTPPTSGWQESIPSVSANQYLWTKTTLVYTDDSKTEAYSVGKMGANGADAKLLYLTASAENIVFNADDTPKTTQTINITAKLQNVTGTATFAAIPYIGNTAQAAITLGGSGNTRTLTSAQWTNKNWTLIVITATLDNLSDTLSIVKVKDGKEGEDGQDAHIYQAYAWSADGTDRFTTTYPGENLVLNYDFSKDPTINGWTGNGATIEYSNGNMRVLFNDSSTNRRVYYSNDLLTNYLPAGVKYSVTIDAFSNNGGYIRVGNFDTLSAWQTIKQGDTPSTYKFEGLTAGTNNAFSIQGNSNALIVRILKIKIELGNTATIYTSAPSENFINAYPSYVGSYTTFDDVQSTNPADYTWQRFMGNQGKDGEDGISIVGVEVQYAQTTTSTEPTSGWSYTRPTPIPGQYLWTRTRNKFSDGTFGSWATFPTMIGRDAIVVSEIAPANPSIGTLWQKPSDPNVQKWNGTKWENWGIAPENIVADNLVVKDGRFEKLVGAELESGTITNSFDFWDGSLVPNTSAQMWRRGKTTIKNAEVTTLWEDYNKSTGAKVKEGGVIHDSDGTSVYINDPSNFNQTASYRSSGILLRDSRVPSNVSGSFLSYNDLLIYPATPIPAASGWSAYATSGANQPMAVRYGRSVRLTGAFKNNTTLPNTNEIYKIGTLPVGLRPSTQEKWLAKGAGTTIFQITVDTNGDILVNYRLGWTGSTFGYLTNNSGDIFNIAGGFAAADI</sequence>
<evidence type="ECO:0000256" key="1">
    <source>
        <dbReference type="SAM" id="MobiDB-lite"/>
    </source>
</evidence>
<dbReference type="Proteomes" id="UP000439965">
    <property type="component" value="Unassembled WGS sequence"/>
</dbReference>
<dbReference type="EMBL" id="WVTI01000002">
    <property type="protein sequence ID" value="MXS25299.1"/>
    <property type="molecule type" value="Genomic_DNA"/>
</dbReference>
<evidence type="ECO:0000313" key="2">
    <source>
        <dbReference type="EMBL" id="MXS25299.1"/>
    </source>
</evidence>
<reference evidence="2 3" key="1">
    <citation type="submission" date="2019-04" db="EMBL/GenBank/DDBJ databases">
        <title>Step-wise assembly of the neonatal virome modulated by breast feeding.</title>
        <authorList>
            <person name="Liang G."/>
            <person name="Bushman F."/>
        </authorList>
    </citation>
    <scope>NUCLEOTIDE SEQUENCE [LARGE SCALE GENOMIC DNA]</scope>
    <source>
        <strain evidence="2 3">E3404</strain>
    </source>
</reference>
<proteinExistence type="predicted"/>
<comment type="caution">
    <text evidence="2">The sequence shown here is derived from an EMBL/GenBank/DDBJ whole genome shotgun (WGS) entry which is preliminary data.</text>
</comment>
<gene>
    <name evidence="2" type="ORF">GTI89_04300</name>
</gene>
<organism evidence="2 3">
    <name type="scientific">Enterococcus gallinarum</name>
    <dbReference type="NCBI Taxonomy" id="1353"/>
    <lineage>
        <taxon>Bacteria</taxon>
        <taxon>Bacillati</taxon>
        <taxon>Bacillota</taxon>
        <taxon>Bacilli</taxon>
        <taxon>Lactobacillales</taxon>
        <taxon>Enterococcaceae</taxon>
        <taxon>Enterococcus</taxon>
    </lineage>
</organism>
<feature type="compositionally biased region" description="Low complexity" evidence="1">
    <location>
        <begin position="33"/>
        <end position="46"/>
    </location>
</feature>
<dbReference type="AlphaFoldDB" id="A0A6I4XHP2"/>